<dbReference type="Pfam" id="PF02810">
    <property type="entry name" value="SEC-C"/>
    <property type="match status" value="1"/>
</dbReference>
<gene>
    <name evidence="2" type="ORF">ENX03_08110</name>
</gene>
<organism evidence="2">
    <name type="scientific">Leptospirillum ferriphilum</name>
    <dbReference type="NCBI Taxonomy" id="178606"/>
    <lineage>
        <taxon>Bacteria</taxon>
        <taxon>Pseudomonadati</taxon>
        <taxon>Nitrospirota</taxon>
        <taxon>Nitrospiria</taxon>
        <taxon>Nitrospirales</taxon>
        <taxon>Nitrospiraceae</taxon>
        <taxon>Leptospirillum</taxon>
    </lineage>
</organism>
<evidence type="ECO:0000256" key="1">
    <source>
        <dbReference type="SAM" id="MobiDB-lite"/>
    </source>
</evidence>
<dbReference type="EMBL" id="DTMM01000168">
    <property type="protein sequence ID" value="HFT93880.1"/>
    <property type="molecule type" value="Genomic_DNA"/>
</dbReference>
<name>A0A7C3LT05_9BACT</name>
<reference evidence="2" key="1">
    <citation type="journal article" date="2020" name="mSystems">
        <title>Genome- and Community-Level Interaction Insights into Carbon Utilization and Element Cycling Functions of Hydrothermarchaeota in Hydrothermal Sediment.</title>
        <authorList>
            <person name="Zhou Z."/>
            <person name="Liu Y."/>
            <person name="Xu W."/>
            <person name="Pan J."/>
            <person name="Luo Z.H."/>
            <person name="Li M."/>
        </authorList>
    </citation>
    <scope>NUCLEOTIDE SEQUENCE [LARGE SCALE GENOMIC DNA]</scope>
    <source>
        <strain evidence="2">SpSt-902</strain>
    </source>
</reference>
<sequence length="507" mass="56945">MEETVMGSSQIGRNEPCYCGSGKKYKKCCLAKESGEEELSGMDPLWRDLRKVIDGLSVKIVLFAEERFGEALIAEAWSEFLFEDGESPSGPDRFHIPVFFSWFSYHWIPDPYSETYQATSGLAGGTVARAFLKKRQKTLNPLAVRYIEACQNSVFSFYDILSAEPGTGMKLRDILTEEEFDIVDRAASTSVVPGRILFGNVVQIEHLTLMDATAPYMIPVEKKPVILALKSFVRKNCPHPSRKDLVDFDVEIRETYQTIMEELRNPVPPTMLNTDDELVVIHEITYDIDSPRQAFDVLKDLSVAESEEEILRSAVYDDAGALTGASIPWSKLGNKIHSTWENTLLGHLKIDGKTLTITTNSDNRAQTIREIVETRLPGSVRFRSDNVISQKELASMARERGESDSETGASPTGSIPETGQEVREAVKDFLQKEILQWPHKNIPLLGGKKPLEAVETEEGRDMVESLLLDMEQREIHPDMLIDREIMSELRKILGLGDRPFRPGDGQG</sequence>
<dbReference type="AlphaFoldDB" id="A0A7C3LT05"/>
<comment type="caution">
    <text evidence="2">The sequence shown here is derived from an EMBL/GenBank/DDBJ whole genome shotgun (WGS) entry which is preliminary data.</text>
</comment>
<accession>A0A7C3LT05</accession>
<feature type="compositionally biased region" description="Polar residues" evidence="1">
    <location>
        <begin position="406"/>
        <end position="417"/>
    </location>
</feature>
<proteinExistence type="predicted"/>
<dbReference type="SUPFAM" id="SSF103642">
    <property type="entry name" value="Sec-C motif"/>
    <property type="match status" value="1"/>
</dbReference>
<dbReference type="Gene3D" id="3.10.450.50">
    <property type="match status" value="1"/>
</dbReference>
<feature type="region of interest" description="Disordered" evidence="1">
    <location>
        <begin position="394"/>
        <end position="420"/>
    </location>
</feature>
<protein>
    <submittedName>
        <fullName evidence="2">DUF2384 domain-containing protein</fullName>
    </submittedName>
</protein>
<evidence type="ECO:0000313" key="2">
    <source>
        <dbReference type="EMBL" id="HFT93880.1"/>
    </source>
</evidence>
<dbReference type="InterPro" id="IPR004027">
    <property type="entry name" value="SEC_C_motif"/>
</dbReference>